<organism evidence="1 2">
    <name type="scientific">Mycena metata</name>
    <dbReference type="NCBI Taxonomy" id="1033252"/>
    <lineage>
        <taxon>Eukaryota</taxon>
        <taxon>Fungi</taxon>
        <taxon>Dikarya</taxon>
        <taxon>Basidiomycota</taxon>
        <taxon>Agaricomycotina</taxon>
        <taxon>Agaricomycetes</taxon>
        <taxon>Agaricomycetidae</taxon>
        <taxon>Agaricales</taxon>
        <taxon>Marasmiineae</taxon>
        <taxon>Mycenaceae</taxon>
        <taxon>Mycena</taxon>
    </lineage>
</organism>
<reference evidence="1" key="1">
    <citation type="submission" date="2023-03" db="EMBL/GenBank/DDBJ databases">
        <title>Massive genome expansion in bonnet fungi (Mycena s.s.) driven by repeated elements and novel gene families across ecological guilds.</title>
        <authorList>
            <consortium name="Lawrence Berkeley National Laboratory"/>
            <person name="Harder C.B."/>
            <person name="Miyauchi S."/>
            <person name="Viragh M."/>
            <person name="Kuo A."/>
            <person name="Thoen E."/>
            <person name="Andreopoulos B."/>
            <person name="Lu D."/>
            <person name="Skrede I."/>
            <person name="Drula E."/>
            <person name="Henrissat B."/>
            <person name="Morin E."/>
            <person name="Kohler A."/>
            <person name="Barry K."/>
            <person name="LaButti K."/>
            <person name="Morin E."/>
            <person name="Salamov A."/>
            <person name="Lipzen A."/>
            <person name="Mereny Z."/>
            <person name="Hegedus B."/>
            <person name="Baldrian P."/>
            <person name="Stursova M."/>
            <person name="Weitz H."/>
            <person name="Taylor A."/>
            <person name="Grigoriev I.V."/>
            <person name="Nagy L.G."/>
            <person name="Martin F."/>
            <person name="Kauserud H."/>
        </authorList>
    </citation>
    <scope>NUCLEOTIDE SEQUENCE</scope>
    <source>
        <strain evidence="1">CBHHK182m</strain>
    </source>
</reference>
<proteinExistence type="predicted"/>
<name>A0AAD7NIA2_9AGAR</name>
<evidence type="ECO:0000313" key="2">
    <source>
        <dbReference type="Proteomes" id="UP001215598"/>
    </source>
</evidence>
<sequence length="169" mass="18331">MSRGSPPSAFADSLMLRRNSSQPHFNILPPPVDPATAVFSTAVVPENRPVAVPSESFERVRRNGTATRRTGPVEPALCRTLRAIGHRAQHPLPSSHTWGPLTDPWSPISGTNTCSALSVPNWKAGMNGLTTPHLDLELCADQENPREMSKKKGSVSGPNRILLRGWLSL</sequence>
<evidence type="ECO:0000313" key="1">
    <source>
        <dbReference type="EMBL" id="KAJ7762254.1"/>
    </source>
</evidence>
<dbReference type="EMBL" id="JARKIB010000033">
    <property type="protein sequence ID" value="KAJ7762254.1"/>
    <property type="molecule type" value="Genomic_DNA"/>
</dbReference>
<dbReference type="Proteomes" id="UP001215598">
    <property type="component" value="Unassembled WGS sequence"/>
</dbReference>
<protein>
    <submittedName>
        <fullName evidence="1">Uncharacterized protein</fullName>
    </submittedName>
</protein>
<dbReference type="AlphaFoldDB" id="A0AAD7NIA2"/>
<accession>A0AAD7NIA2</accession>
<keyword evidence="2" id="KW-1185">Reference proteome</keyword>
<comment type="caution">
    <text evidence="1">The sequence shown here is derived from an EMBL/GenBank/DDBJ whole genome shotgun (WGS) entry which is preliminary data.</text>
</comment>
<gene>
    <name evidence="1" type="ORF">B0H16DRAFT_1455859</name>
</gene>